<feature type="compositionally biased region" description="Basic and acidic residues" evidence="12">
    <location>
        <begin position="190"/>
        <end position="205"/>
    </location>
</feature>
<evidence type="ECO:0000256" key="1">
    <source>
        <dbReference type="ARBA" id="ARBA00001947"/>
    </source>
</evidence>
<gene>
    <name evidence="15" type="ORF">ADK75_36445</name>
</gene>
<dbReference type="Pfam" id="PF01435">
    <property type="entry name" value="Peptidase_M48"/>
    <property type="match status" value="1"/>
</dbReference>
<dbReference type="GO" id="GO:0005886">
    <property type="term" value="C:plasma membrane"/>
    <property type="evidence" value="ECO:0007669"/>
    <property type="project" value="UniProtKB-SubCell"/>
</dbReference>
<evidence type="ECO:0000256" key="7">
    <source>
        <dbReference type="ARBA" id="ARBA00022801"/>
    </source>
</evidence>
<evidence type="ECO:0000256" key="11">
    <source>
        <dbReference type="ARBA" id="ARBA00023136"/>
    </source>
</evidence>
<comment type="cofactor">
    <cofactor evidence="1">
        <name>Zn(2+)</name>
        <dbReference type="ChEBI" id="CHEBI:29105"/>
    </cofactor>
</comment>
<evidence type="ECO:0000313" key="16">
    <source>
        <dbReference type="Proteomes" id="UP000037084"/>
    </source>
</evidence>
<dbReference type="OrthoDB" id="155290at2"/>
<evidence type="ECO:0000256" key="5">
    <source>
        <dbReference type="ARBA" id="ARBA00022692"/>
    </source>
</evidence>
<dbReference type="AlphaFoldDB" id="A0A0L8M1N5"/>
<evidence type="ECO:0000256" key="9">
    <source>
        <dbReference type="ARBA" id="ARBA00022989"/>
    </source>
</evidence>
<dbReference type="GO" id="GO:0004222">
    <property type="term" value="F:metalloendopeptidase activity"/>
    <property type="evidence" value="ECO:0007669"/>
    <property type="project" value="InterPro"/>
</dbReference>
<comment type="subcellular location">
    <subcellularLocation>
        <location evidence="2">Cell membrane</location>
        <topology evidence="2">Multi-pass membrane protein</topology>
    </subcellularLocation>
</comment>
<dbReference type="GO" id="GO:0006508">
    <property type="term" value="P:proteolysis"/>
    <property type="evidence" value="ECO:0007669"/>
    <property type="project" value="UniProtKB-KW"/>
</dbReference>
<dbReference type="PANTHER" id="PTHR43221">
    <property type="entry name" value="PROTEASE HTPX"/>
    <property type="match status" value="1"/>
</dbReference>
<feature type="transmembrane region" description="Helical" evidence="13">
    <location>
        <begin position="7"/>
        <end position="31"/>
    </location>
</feature>
<feature type="region of interest" description="Disordered" evidence="12">
    <location>
        <begin position="190"/>
        <end position="211"/>
    </location>
</feature>
<keyword evidence="9 13" id="KW-1133">Transmembrane helix</keyword>
<dbReference type="CDD" id="cd07328">
    <property type="entry name" value="M48_Ste24p_like"/>
    <property type="match status" value="1"/>
</dbReference>
<keyword evidence="5 13" id="KW-0812">Transmembrane</keyword>
<evidence type="ECO:0000256" key="4">
    <source>
        <dbReference type="ARBA" id="ARBA00022670"/>
    </source>
</evidence>
<dbReference type="GO" id="GO:0046872">
    <property type="term" value="F:metal ion binding"/>
    <property type="evidence" value="ECO:0007669"/>
    <property type="project" value="UniProtKB-KW"/>
</dbReference>
<proteinExistence type="predicted"/>
<evidence type="ECO:0000313" key="15">
    <source>
        <dbReference type="EMBL" id="KOG44234.1"/>
    </source>
</evidence>
<protein>
    <submittedName>
        <fullName evidence="15">Peptidase</fullName>
    </submittedName>
</protein>
<dbReference type="Gene3D" id="3.30.2010.10">
    <property type="entry name" value="Metalloproteases ('zincins'), catalytic domain"/>
    <property type="match status" value="1"/>
</dbReference>
<keyword evidence="8" id="KW-0862">Zinc</keyword>
<evidence type="ECO:0000256" key="2">
    <source>
        <dbReference type="ARBA" id="ARBA00004651"/>
    </source>
</evidence>
<evidence type="ECO:0000256" key="13">
    <source>
        <dbReference type="SAM" id="Phobius"/>
    </source>
</evidence>
<feature type="transmembrane region" description="Helical" evidence="13">
    <location>
        <begin position="43"/>
        <end position="63"/>
    </location>
</feature>
<evidence type="ECO:0000256" key="12">
    <source>
        <dbReference type="SAM" id="MobiDB-lite"/>
    </source>
</evidence>
<dbReference type="Proteomes" id="UP000037084">
    <property type="component" value="Unassembled WGS sequence"/>
</dbReference>
<dbReference type="PATRIC" id="fig|1961.12.peg.8040"/>
<evidence type="ECO:0000259" key="14">
    <source>
        <dbReference type="Pfam" id="PF01435"/>
    </source>
</evidence>
<organism evidence="15 16">
    <name type="scientific">Streptomyces virginiae</name>
    <name type="common">Streptomyces cinnamonensis</name>
    <dbReference type="NCBI Taxonomy" id="1961"/>
    <lineage>
        <taxon>Bacteria</taxon>
        <taxon>Bacillati</taxon>
        <taxon>Actinomycetota</taxon>
        <taxon>Actinomycetes</taxon>
        <taxon>Kitasatosporales</taxon>
        <taxon>Streptomycetaceae</taxon>
        <taxon>Streptomyces</taxon>
    </lineage>
</organism>
<comment type="caution">
    <text evidence="15">The sequence shown here is derived from an EMBL/GenBank/DDBJ whole genome shotgun (WGS) entry which is preliminary data.</text>
</comment>
<keyword evidence="6" id="KW-0479">Metal-binding</keyword>
<keyword evidence="10" id="KW-0482">Metalloprotease</keyword>
<keyword evidence="7" id="KW-0378">Hydrolase</keyword>
<dbReference type="PANTHER" id="PTHR43221:SF1">
    <property type="entry name" value="PROTEASE HTPX"/>
    <property type="match status" value="1"/>
</dbReference>
<dbReference type="InterPro" id="IPR050083">
    <property type="entry name" value="HtpX_protease"/>
</dbReference>
<keyword evidence="3" id="KW-1003">Cell membrane</keyword>
<dbReference type="EMBL" id="LGUV01000391">
    <property type="protein sequence ID" value="KOG44234.1"/>
    <property type="molecule type" value="Genomic_DNA"/>
</dbReference>
<dbReference type="RefSeq" id="WP_053177405.1">
    <property type="nucleotide sequence ID" value="NZ_LGUV01000391.1"/>
</dbReference>
<keyword evidence="11 13" id="KW-0472">Membrane</keyword>
<name>A0A0L8M1N5_STRVG</name>
<evidence type="ECO:0000256" key="8">
    <source>
        <dbReference type="ARBA" id="ARBA00022833"/>
    </source>
</evidence>
<sequence length="532" mass="57684">MGASLRALRALVLLAGFYLLGVFLLAALGGIDYAVVTTLHGPIVAKLLLASVVLTVPIVRGMFMLRTPKGEPQPGVTVGEAQEPELWAVVRDIAQQVGTRAPDEIVLIDEVNAAVAEDAKLLGLRPGTRRLYLGLPLMTGLDEMQLRAVLAHEMGHYANFDTRLTPLIARGRAQLIRTIGYFHERADKKVAKERERQERKDEKRIAKGKKAKGVDTAGEGAMYRAMAKIYIAYGNFYMRATRSTSRRQELAADLASVRVAGRDSAASALRELNALDSAHDFYMGSYATLGVGAGLLPRPGEVFGGLRRLLDARSADLDELRRELSTEPTSPYDSHPALAERVARIEALPDDGRGGQAARPALELLADAGAALAALEQVVLTPEALALKRVDWEDLVHESMTVYVGQGAEDIREAFDAEGAGPGLGAVLDAFDADPAVRWRIADRFPKSEEAAAATGRTAREFARPVVRRALNQLVTVELTSRGAARWQLSWSDSAFVRYPADDFEERLGQALDAAVADLPDTEPLRKLVLAP</sequence>
<feature type="domain" description="Peptidase M48" evidence="14">
    <location>
        <begin position="81"/>
        <end position="347"/>
    </location>
</feature>
<keyword evidence="4" id="KW-0645">Protease</keyword>
<evidence type="ECO:0000256" key="3">
    <source>
        <dbReference type="ARBA" id="ARBA00022475"/>
    </source>
</evidence>
<evidence type="ECO:0000256" key="10">
    <source>
        <dbReference type="ARBA" id="ARBA00023049"/>
    </source>
</evidence>
<reference evidence="16" key="1">
    <citation type="submission" date="2015-07" db="EMBL/GenBank/DDBJ databases">
        <authorList>
            <consortium name="Consortium for Microbial Forensics and Genomics (microFORGE)"/>
            <person name="Knight B.M."/>
            <person name="Roberts D.P."/>
            <person name="Lin D."/>
            <person name="Hari K."/>
            <person name="Fletcher J."/>
            <person name="Melcher U."/>
            <person name="Blagden T."/>
            <person name="Winegar R.A."/>
        </authorList>
    </citation>
    <scope>NUCLEOTIDE SEQUENCE [LARGE SCALE GENOMIC DNA]</scope>
    <source>
        <strain evidence="16">NRRL B-1447</strain>
    </source>
</reference>
<accession>A0A0L8M1N5</accession>
<evidence type="ECO:0000256" key="6">
    <source>
        <dbReference type="ARBA" id="ARBA00022723"/>
    </source>
</evidence>
<dbReference type="InterPro" id="IPR001915">
    <property type="entry name" value="Peptidase_M48"/>
</dbReference>